<gene>
    <name evidence="2" type="ORF">AELLOGFF_03526</name>
</gene>
<dbReference type="Proteomes" id="UP000430146">
    <property type="component" value="Unassembled WGS sequence"/>
</dbReference>
<name>A0A5S9PL34_MYCVN</name>
<evidence type="ECO:0000313" key="3">
    <source>
        <dbReference type="Proteomes" id="UP000430146"/>
    </source>
</evidence>
<proteinExistence type="predicted"/>
<feature type="region of interest" description="Disordered" evidence="1">
    <location>
        <begin position="60"/>
        <end position="91"/>
    </location>
</feature>
<accession>A0A5S9PL34</accession>
<protein>
    <submittedName>
        <fullName evidence="2">Uncharacterized protein</fullName>
    </submittedName>
</protein>
<evidence type="ECO:0000256" key="1">
    <source>
        <dbReference type="SAM" id="MobiDB-lite"/>
    </source>
</evidence>
<keyword evidence="3" id="KW-1185">Reference proteome</keyword>
<organism evidence="2 3">
    <name type="scientific">Mycolicibacterium vanbaalenii</name>
    <name type="common">Mycobacterium vanbaalenii</name>
    <dbReference type="NCBI Taxonomy" id="110539"/>
    <lineage>
        <taxon>Bacteria</taxon>
        <taxon>Bacillati</taxon>
        <taxon>Actinomycetota</taxon>
        <taxon>Actinomycetes</taxon>
        <taxon>Mycobacteriales</taxon>
        <taxon>Mycobacteriaceae</taxon>
        <taxon>Mycolicibacterium</taxon>
    </lineage>
</organism>
<sequence length="91" mass="10144">MLKYHVLSRPELVAINGAFADNTLPSGHTTAAMPLLFAALIVMSNRFRGVAMFFTHTRAVDSRTPRRPTQRRPSWPALRRPSWPDAAGSAR</sequence>
<evidence type="ECO:0000313" key="2">
    <source>
        <dbReference type="EMBL" id="CAA0105093.1"/>
    </source>
</evidence>
<reference evidence="2 3" key="1">
    <citation type="submission" date="2019-11" db="EMBL/GenBank/DDBJ databases">
        <authorList>
            <person name="Holert J."/>
        </authorList>
    </citation>
    <scope>NUCLEOTIDE SEQUENCE [LARGE SCALE GENOMIC DNA]</scope>
    <source>
        <strain evidence="2">BC8_1</strain>
    </source>
</reference>
<dbReference type="EMBL" id="CACSIP010000010">
    <property type="protein sequence ID" value="CAA0105093.1"/>
    <property type="molecule type" value="Genomic_DNA"/>
</dbReference>
<dbReference type="AlphaFoldDB" id="A0A5S9PL34"/>